<feature type="compositionally biased region" description="Basic and acidic residues" evidence="1">
    <location>
        <begin position="199"/>
        <end position="213"/>
    </location>
</feature>
<dbReference type="AlphaFoldDB" id="A0A6J4K3U4"/>
<reference evidence="2" key="1">
    <citation type="submission" date="2020-02" db="EMBL/GenBank/DDBJ databases">
        <authorList>
            <person name="Meier V. D."/>
        </authorList>
    </citation>
    <scope>NUCLEOTIDE SEQUENCE</scope>
    <source>
        <strain evidence="2">AVDCRST_MAG63</strain>
    </source>
</reference>
<evidence type="ECO:0000256" key="1">
    <source>
        <dbReference type="SAM" id="MobiDB-lite"/>
    </source>
</evidence>
<proteinExistence type="predicted"/>
<evidence type="ECO:0000313" key="2">
    <source>
        <dbReference type="EMBL" id="CAA9294911.1"/>
    </source>
</evidence>
<sequence length="311" mass="34913">MTDIRNLLSRIAADEAAFQETQFLAPCVRGGQVRAKVAGFVQTFAPRPADFEGWGVFQPAGDRAARVVEEAGLPLVSEYLRLFDPLRLHLVRQLRGQTWLAYPSNESDMRQRWGAARPVPVHLVTEGDPFQPIVARAGGEAWWFEETDRRADPVLADGLREALRTLTDPDAVRLKGLTPEMRTAYDLVAQQDEAFVRQRRERAERQWREDQRRHGGAAARPQPDRRGGEPAGGQDEQRLRGALRTGGGELHAFADRGDYWLVEWRTRDGEQHTSAISKGDLTVVSSGICLSGRDHDFDLQSLVGVIEGREW</sequence>
<accession>A0A6J4K3U4</accession>
<name>A0A6J4K3U4_9BACT</name>
<organism evidence="2">
    <name type="scientific">uncultured Armatimonadetes bacterium</name>
    <dbReference type="NCBI Taxonomy" id="157466"/>
    <lineage>
        <taxon>Bacteria</taxon>
        <taxon>Bacillati</taxon>
        <taxon>Armatimonadota</taxon>
        <taxon>environmental samples</taxon>
    </lineage>
</organism>
<feature type="region of interest" description="Disordered" evidence="1">
    <location>
        <begin position="199"/>
        <end position="236"/>
    </location>
</feature>
<protein>
    <submittedName>
        <fullName evidence="2">Uncharacterized protein</fullName>
    </submittedName>
</protein>
<dbReference type="EMBL" id="CADCTO010000656">
    <property type="protein sequence ID" value="CAA9294911.1"/>
    <property type="molecule type" value="Genomic_DNA"/>
</dbReference>
<gene>
    <name evidence="2" type="ORF">AVDCRST_MAG63-4702</name>
</gene>